<gene>
    <name evidence="7" type="ORF">WQ57_15490</name>
</gene>
<dbReference type="Gene3D" id="3.50.50.60">
    <property type="entry name" value="FAD/NAD(P)-binding domain"/>
    <property type="match status" value="1"/>
</dbReference>
<comment type="caution">
    <text evidence="7">The sequence shown here is derived from an EMBL/GenBank/DDBJ whole genome shotgun (WGS) entry which is preliminary data.</text>
</comment>
<dbReference type="InterPro" id="IPR006076">
    <property type="entry name" value="FAD-dep_OxRdtase"/>
</dbReference>
<organism evidence="7 8">
    <name type="scientific">Mesobacillus campisalis</name>
    <dbReference type="NCBI Taxonomy" id="1408103"/>
    <lineage>
        <taxon>Bacteria</taxon>
        <taxon>Bacillati</taxon>
        <taxon>Bacillota</taxon>
        <taxon>Bacilli</taxon>
        <taxon>Bacillales</taxon>
        <taxon>Bacillaceae</taxon>
        <taxon>Mesobacillus</taxon>
    </lineage>
</organism>
<comment type="pathway">
    <text evidence="1">Cofactor biosynthesis; thiamine diphosphate biosynthesis.</text>
</comment>
<dbReference type="PATRIC" id="fig|1408103.3.peg.3457"/>
<proteinExistence type="predicted"/>
<dbReference type="Gene3D" id="3.30.9.10">
    <property type="entry name" value="D-Amino Acid Oxidase, subunit A, domain 2"/>
    <property type="match status" value="1"/>
</dbReference>
<dbReference type="UniPathway" id="UPA00060"/>
<reference evidence="7 8" key="1">
    <citation type="submission" date="2015-04" db="EMBL/GenBank/DDBJ databases">
        <title>Taxonomic description and genome sequence of Bacillus campisalis sp. nov., a novel member of the genus Bacillus isolated from solar saltern.</title>
        <authorList>
            <person name="Mathan Kumar R."/>
            <person name="Kaur G."/>
            <person name="Kumar A."/>
            <person name="Singh N.K."/>
            <person name="Kaur N."/>
            <person name="Kumar N."/>
            <person name="Mayilraj S."/>
        </authorList>
    </citation>
    <scope>NUCLEOTIDE SEQUENCE [LARGE SCALE GENOMIC DNA]</scope>
    <source>
        <strain evidence="7 8">SA2-6</strain>
    </source>
</reference>
<dbReference type="EC" id="1.4.3.19" evidence="5"/>
<protein>
    <recommendedName>
        <fullName evidence="5">glycine oxidase</fullName>
        <ecNumber evidence="5">1.4.3.19</ecNumber>
    </recommendedName>
</protein>
<evidence type="ECO:0000256" key="3">
    <source>
        <dbReference type="ARBA" id="ARBA00023002"/>
    </source>
</evidence>
<dbReference type="NCBIfam" id="TIGR02352">
    <property type="entry name" value="thiamin_ThiO"/>
    <property type="match status" value="1"/>
</dbReference>
<evidence type="ECO:0000256" key="1">
    <source>
        <dbReference type="ARBA" id="ARBA00004948"/>
    </source>
</evidence>
<dbReference type="GO" id="GO:0009229">
    <property type="term" value="P:thiamine diphosphate biosynthetic process"/>
    <property type="evidence" value="ECO:0007669"/>
    <property type="project" value="UniProtKB-UniPathway"/>
</dbReference>
<comment type="catalytic activity">
    <reaction evidence="4">
        <text>glycine + O2 + H2O = glyoxylate + H2O2 + NH4(+)</text>
        <dbReference type="Rhea" id="RHEA:11532"/>
        <dbReference type="ChEBI" id="CHEBI:15377"/>
        <dbReference type="ChEBI" id="CHEBI:15379"/>
        <dbReference type="ChEBI" id="CHEBI:16240"/>
        <dbReference type="ChEBI" id="CHEBI:28938"/>
        <dbReference type="ChEBI" id="CHEBI:36655"/>
        <dbReference type="ChEBI" id="CHEBI:57305"/>
        <dbReference type="EC" id="1.4.3.19"/>
    </reaction>
</comment>
<dbReference type="Proteomes" id="UP000034166">
    <property type="component" value="Unassembled WGS sequence"/>
</dbReference>
<dbReference type="GO" id="GO:0050660">
    <property type="term" value="F:flavin adenine dinucleotide binding"/>
    <property type="evidence" value="ECO:0007669"/>
    <property type="project" value="InterPro"/>
</dbReference>
<evidence type="ECO:0000256" key="5">
    <source>
        <dbReference type="ARBA" id="ARBA00050018"/>
    </source>
</evidence>
<evidence type="ECO:0000313" key="8">
    <source>
        <dbReference type="Proteomes" id="UP000034166"/>
    </source>
</evidence>
<evidence type="ECO:0000256" key="2">
    <source>
        <dbReference type="ARBA" id="ARBA00022977"/>
    </source>
</evidence>
<dbReference type="GO" id="GO:0043799">
    <property type="term" value="F:glycine oxidase activity"/>
    <property type="evidence" value="ECO:0007669"/>
    <property type="project" value="UniProtKB-EC"/>
</dbReference>
<dbReference type="SUPFAM" id="SSF51905">
    <property type="entry name" value="FAD/NAD(P)-binding domain"/>
    <property type="match status" value="1"/>
</dbReference>
<dbReference type="Pfam" id="PF01266">
    <property type="entry name" value="DAO"/>
    <property type="match status" value="1"/>
</dbReference>
<dbReference type="PANTHER" id="PTHR13847">
    <property type="entry name" value="SARCOSINE DEHYDROGENASE-RELATED"/>
    <property type="match status" value="1"/>
</dbReference>
<evidence type="ECO:0000256" key="4">
    <source>
        <dbReference type="ARBA" id="ARBA00049872"/>
    </source>
</evidence>
<dbReference type="EMBL" id="LAYY01000017">
    <property type="protein sequence ID" value="KKK37127.1"/>
    <property type="molecule type" value="Genomic_DNA"/>
</dbReference>
<dbReference type="InterPro" id="IPR012727">
    <property type="entry name" value="Gly_oxidase_ThiO"/>
</dbReference>
<keyword evidence="3" id="KW-0560">Oxidoreductase</keyword>
<accession>A0A0M2SVY3</accession>
<dbReference type="PANTHER" id="PTHR13847:SF289">
    <property type="entry name" value="GLYCINE OXIDASE"/>
    <property type="match status" value="1"/>
</dbReference>
<keyword evidence="8" id="KW-1185">Reference proteome</keyword>
<dbReference type="RefSeq" id="WP_046524670.1">
    <property type="nucleotide sequence ID" value="NZ_LAYY01000017.1"/>
</dbReference>
<dbReference type="InterPro" id="IPR036188">
    <property type="entry name" value="FAD/NAD-bd_sf"/>
</dbReference>
<dbReference type="SUPFAM" id="SSF54373">
    <property type="entry name" value="FAD-linked reductases, C-terminal domain"/>
    <property type="match status" value="1"/>
</dbReference>
<dbReference type="GO" id="GO:0009228">
    <property type="term" value="P:thiamine biosynthetic process"/>
    <property type="evidence" value="ECO:0007669"/>
    <property type="project" value="UniProtKB-KW"/>
</dbReference>
<dbReference type="AlphaFoldDB" id="A0A0M2SVY3"/>
<evidence type="ECO:0000313" key="7">
    <source>
        <dbReference type="EMBL" id="KKK37127.1"/>
    </source>
</evidence>
<sequence>MTYIYDSIIVGGGVIGGSIAFHLARRGKKVLLLEKNVLAGESSRAAAGMLGAQAELESSSPLFPLAKKSREMFPNIAAALKELSGMDIELVNKGMFKVALNDEQAEELKRKVEIHRSHGEQADWLSAEDVKNHEPLLSHSVLGAMFLPKDGQVSAHRLSLAFFSAAAVLGAEVKEFAAVHTFLIEKDRVNGVRTNCGDYFSENVIVASGAWSAELLKDFGMVLDTYPVKGECFSVVTTRPLLEKTIFAKGCYLVPKAGGRTIVGATEHPHTFNKKVSVAGVFSLMDKARRIVPSIVDSELECTWAGIRPQTGDGLPYLGEHPKYRGLFIAAGHFRNGILLSPITGELAAQWADGQAVPELEPFRVDRSFPSFIT</sequence>
<feature type="domain" description="FAD dependent oxidoreductase" evidence="6">
    <location>
        <begin position="7"/>
        <end position="351"/>
    </location>
</feature>
<name>A0A0M2SVY3_9BACI</name>
<keyword evidence="2" id="KW-0784">Thiamine biosynthesis</keyword>
<evidence type="ECO:0000259" key="6">
    <source>
        <dbReference type="Pfam" id="PF01266"/>
    </source>
</evidence>
<dbReference type="GO" id="GO:0005737">
    <property type="term" value="C:cytoplasm"/>
    <property type="evidence" value="ECO:0007669"/>
    <property type="project" value="TreeGrafter"/>
</dbReference>
<dbReference type="OrthoDB" id="9794226at2"/>